<dbReference type="PANTHER" id="PTHR23352:SF2">
    <property type="entry name" value="NEURAL PROLIFERATION DIFFERENTIATION AND CONTROL PROTEIN 1"/>
    <property type="match status" value="1"/>
</dbReference>
<dbReference type="EMBL" id="JTDF01001551">
    <property type="protein sequence ID" value="KAF8569860.1"/>
    <property type="molecule type" value="Genomic_DNA"/>
</dbReference>
<evidence type="ECO:0000313" key="4">
    <source>
        <dbReference type="Proteomes" id="UP000699462"/>
    </source>
</evidence>
<dbReference type="AlphaFoldDB" id="A0A8T0DQF2"/>
<comment type="caution">
    <text evidence="3">The sequence shown here is derived from an EMBL/GenBank/DDBJ whole genome shotgun (WGS) entry which is preliminary data.</text>
</comment>
<reference evidence="3 4" key="1">
    <citation type="submission" date="2019-07" db="EMBL/GenBank/DDBJ databases">
        <title>Annotation for the trematode Paragonimus westermani.</title>
        <authorList>
            <person name="Choi Y.-J."/>
        </authorList>
    </citation>
    <scope>NUCLEOTIDE SEQUENCE [LARGE SCALE GENOMIC DNA]</scope>
    <source>
        <strain evidence="3">180907_Pwestermani</strain>
    </source>
</reference>
<evidence type="ECO:0000256" key="1">
    <source>
        <dbReference type="SAM" id="MobiDB-lite"/>
    </source>
</evidence>
<proteinExistence type="predicted"/>
<name>A0A8T0DQF2_9TREM</name>
<keyword evidence="2" id="KW-1133">Transmembrane helix</keyword>
<keyword evidence="2" id="KW-0472">Membrane</keyword>
<evidence type="ECO:0008006" key="5">
    <source>
        <dbReference type="Google" id="ProtNLM"/>
    </source>
</evidence>
<dbReference type="OrthoDB" id="6270617at2759"/>
<dbReference type="InterPro" id="IPR009635">
    <property type="entry name" value="NPDC1"/>
</dbReference>
<dbReference type="PANTHER" id="PTHR23352">
    <property type="entry name" value="NEURAL PROLIFERATION DIFFERENTIATION AND CONTROL PROTEIN-1 NPDC-1 PROTEIN"/>
    <property type="match status" value="1"/>
</dbReference>
<gene>
    <name evidence="3" type="ORF">P879_03576</name>
</gene>
<feature type="region of interest" description="Disordered" evidence="1">
    <location>
        <begin position="191"/>
        <end position="231"/>
    </location>
</feature>
<keyword evidence="4" id="KW-1185">Reference proteome</keyword>
<evidence type="ECO:0000256" key="2">
    <source>
        <dbReference type="SAM" id="Phobius"/>
    </source>
</evidence>
<organism evidence="3 4">
    <name type="scientific">Paragonimus westermani</name>
    <dbReference type="NCBI Taxonomy" id="34504"/>
    <lineage>
        <taxon>Eukaryota</taxon>
        <taxon>Metazoa</taxon>
        <taxon>Spiralia</taxon>
        <taxon>Lophotrochozoa</taxon>
        <taxon>Platyhelminthes</taxon>
        <taxon>Trematoda</taxon>
        <taxon>Digenea</taxon>
        <taxon>Plagiorchiida</taxon>
        <taxon>Troglotremata</taxon>
        <taxon>Troglotrematidae</taxon>
        <taxon>Paragonimus</taxon>
    </lineage>
</organism>
<evidence type="ECO:0000313" key="3">
    <source>
        <dbReference type="EMBL" id="KAF8569860.1"/>
    </source>
</evidence>
<protein>
    <recommendedName>
        <fullName evidence="5">Neural proliferation differentiation and control protein 1</fullName>
    </recommendedName>
</protein>
<feature type="transmembrane region" description="Helical" evidence="2">
    <location>
        <begin position="58"/>
        <end position="82"/>
    </location>
</feature>
<accession>A0A8T0DQF2</accession>
<feature type="compositionally biased region" description="Polar residues" evidence="1">
    <location>
        <begin position="195"/>
        <end position="205"/>
    </location>
</feature>
<sequence>MEQRKEKLLNRLARVLQGEAVPFDNQLDRASNEQISRPVRRAAPTNIGQLSGFRSYGYWQPITLGVIGSLVVVAVAIGAVAYHQKIQLRNKRAHEAEFGGSTLSKRSPVDSLLGEATATSLEGDRKLAHSAQMYHYQHQKQQMLAVDRAGDPTQVSEDGSESDVEEGDFTVYECPGLAETEQLEVQNPLFEGGESTVQGPSTNGSCGEIVNPSDLDDGSDSTPTVKTTGQL</sequence>
<dbReference type="Proteomes" id="UP000699462">
    <property type="component" value="Unassembled WGS sequence"/>
</dbReference>
<keyword evidence="2" id="KW-0812">Transmembrane</keyword>
<dbReference type="GO" id="GO:0016020">
    <property type="term" value="C:membrane"/>
    <property type="evidence" value="ECO:0007669"/>
    <property type="project" value="InterPro"/>
</dbReference>
<dbReference type="Pfam" id="PF06809">
    <property type="entry name" value="NPDC1"/>
    <property type="match status" value="1"/>
</dbReference>
<feature type="compositionally biased region" description="Polar residues" evidence="1">
    <location>
        <begin position="220"/>
        <end position="231"/>
    </location>
</feature>